<dbReference type="AlphaFoldDB" id="A0A0C9WPC9"/>
<evidence type="ECO:0000313" key="2">
    <source>
        <dbReference type="EMBL" id="KIJ92750.1"/>
    </source>
</evidence>
<reference evidence="3" key="2">
    <citation type="submission" date="2015-01" db="EMBL/GenBank/DDBJ databases">
        <title>Evolutionary Origins and Diversification of the Mycorrhizal Mutualists.</title>
        <authorList>
            <consortium name="DOE Joint Genome Institute"/>
            <consortium name="Mycorrhizal Genomics Consortium"/>
            <person name="Kohler A."/>
            <person name="Kuo A."/>
            <person name="Nagy L.G."/>
            <person name="Floudas D."/>
            <person name="Copeland A."/>
            <person name="Barry K.W."/>
            <person name="Cichocki N."/>
            <person name="Veneault-Fourrey C."/>
            <person name="LaButti K."/>
            <person name="Lindquist E.A."/>
            <person name="Lipzen A."/>
            <person name="Lundell T."/>
            <person name="Morin E."/>
            <person name="Murat C."/>
            <person name="Riley R."/>
            <person name="Ohm R."/>
            <person name="Sun H."/>
            <person name="Tunlid A."/>
            <person name="Henrissat B."/>
            <person name="Grigoriev I.V."/>
            <person name="Hibbett D.S."/>
            <person name="Martin F."/>
        </authorList>
    </citation>
    <scope>NUCLEOTIDE SEQUENCE [LARGE SCALE GENOMIC DNA]</scope>
    <source>
        <strain evidence="3">LaAM-08-1</strain>
    </source>
</reference>
<evidence type="ECO:0000313" key="3">
    <source>
        <dbReference type="Proteomes" id="UP000054477"/>
    </source>
</evidence>
<protein>
    <submittedName>
        <fullName evidence="2">Uncharacterized protein</fullName>
    </submittedName>
</protein>
<dbReference type="HOGENOM" id="CLU_2979446_0_0_1"/>
<dbReference type="EMBL" id="KN838887">
    <property type="protein sequence ID" value="KIJ92750.1"/>
    <property type="molecule type" value="Genomic_DNA"/>
</dbReference>
<reference evidence="2 3" key="1">
    <citation type="submission" date="2014-04" db="EMBL/GenBank/DDBJ databases">
        <authorList>
            <consortium name="DOE Joint Genome Institute"/>
            <person name="Kuo A."/>
            <person name="Kohler A."/>
            <person name="Nagy L.G."/>
            <person name="Floudas D."/>
            <person name="Copeland A."/>
            <person name="Barry K.W."/>
            <person name="Cichocki N."/>
            <person name="Veneault-Fourrey C."/>
            <person name="LaButti K."/>
            <person name="Lindquist E.A."/>
            <person name="Lipzen A."/>
            <person name="Lundell T."/>
            <person name="Morin E."/>
            <person name="Murat C."/>
            <person name="Sun H."/>
            <person name="Tunlid A."/>
            <person name="Henrissat B."/>
            <person name="Grigoriev I.V."/>
            <person name="Hibbett D.S."/>
            <person name="Martin F."/>
            <person name="Nordberg H.P."/>
            <person name="Cantor M.N."/>
            <person name="Hua S.X."/>
        </authorList>
    </citation>
    <scope>NUCLEOTIDE SEQUENCE [LARGE SCALE GENOMIC DNA]</scope>
    <source>
        <strain evidence="2 3">LaAM-08-1</strain>
    </source>
</reference>
<accession>A0A0C9WPC9</accession>
<gene>
    <name evidence="2" type="ORF">K443DRAFT_13368</name>
</gene>
<evidence type="ECO:0000256" key="1">
    <source>
        <dbReference type="SAM" id="SignalP"/>
    </source>
</evidence>
<feature type="chain" id="PRO_5002216201" evidence="1">
    <location>
        <begin position="18"/>
        <end position="58"/>
    </location>
</feature>
<feature type="signal peptide" evidence="1">
    <location>
        <begin position="1"/>
        <end position="17"/>
    </location>
</feature>
<organism evidence="2 3">
    <name type="scientific">Laccaria amethystina LaAM-08-1</name>
    <dbReference type="NCBI Taxonomy" id="1095629"/>
    <lineage>
        <taxon>Eukaryota</taxon>
        <taxon>Fungi</taxon>
        <taxon>Dikarya</taxon>
        <taxon>Basidiomycota</taxon>
        <taxon>Agaricomycotina</taxon>
        <taxon>Agaricomycetes</taxon>
        <taxon>Agaricomycetidae</taxon>
        <taxon>Agaricales</taxon>
        <taxon>Agaricineae</taxon>
        <taxon>Hydnangiaceae</taxon>
        <taxon>Laccaria</taxon>
    </lineage>
</organism>
<keyword evidence="1" id="KW-0732">Signal</keyword>
<sequence>MALSWVGAATLQALVQQSVTWCHHVVAVVCHCGGGRPIAPDRWQSSLTIAIDNKRTHF</sequence>
<name>A0A0C9WPC9_9AGAR</name>
<keyword evidence="3" id="KW-1185">Reference proteome</keyword>
<dbReference type="Proteomes" id="UP000054477">
    <property type="component" value="Unassembled WGS sequence"/>
</dbReference>
<proteinExistence type="predicted"/>